<evidence type="ECO:0000313" key="1">
    <source>
        <dbReference type="EMBL" id="OON80076.1"/>
    </source>
</evidence>
<protein>
    <submittedName>
        <fullName evidence="1">Uncharacterized protein</fullName>
    </submittedName>
</protein>
<reference evidence="1 2" key="1">
    <citation type="submission" date="2017-02" db="EMBL/GenBank/DDBJ databases">
        <title>Draft Genome Sequence of Streptomyces tsukubaensis F601, a Producer of the immunosuppressant tacrolimus FK506.</title>
        <authorList>
            <person name="Zong G."/>
            <person name="Zhong C."/>
            <person name="Fu J."/>
            <person name="Qin R."/>
            <person name="Cao G."/>
        </authorList>
    </citation>
    <scope>NUCLEOTIDE SEQUENCE [LARGE SCALE GENOMIC DNA]</scope>
    <source>
        <strain evidence="1 2">F601</strain>
    </source>
</reference>
<keyword evidence="2" id="KW-1185">Reference proteome</keyword>
<name>A0A1V4A9A5_9ACTN</name>
<sequence>MRGGTSTCRGETIAAGLADLTARLLVSQRSGAPLADLLHQADRLAEETRHYAAAAVHEARSSGDDWDVIAASAGVSEASARGRWSERKLNRILAGYRARTPSAPRLPPGAREASAP</sequence>
<accession>A0A1V4A9A5</accession>
<evidence type="ECO:0000313" key="2">
    <source>
        <dbReference type="Proteomes" id="UP000190539"/>
    </source>
</evidence>
<proteinExistence type="predicted"/>
<dbReference type="STRING" id="83656.B1H18_12935"/>
<gene>
    <name evidence="1" type="ORF">B1H18_12935</name>
</gene>
<organism evidence="1 2">
    <name type="scientific">Streptomyces tsukubensis</name>
    <dbReference type="NCBI Taxonomy" id="83656"/>
    <lineage>
        <taxon>Bacteria</taxon>
        <taxon>Bacillati</taxon>
        <taxon>Actinomycetota</taxon>
        <taxon>Actinomycetes</taxon>
        <taxon>Kitasatosporales</taxon>
        <taxon>Streptomycetaceae</taxon>
        <taxon>Streptomyces</taxon>
    </lineage>
</organism>
<dbReference type="EMBL" id="MVFC01000008">
    <property type="protein sequence ID" value="OON80076.1"/>
    <property type="molecule type" value="Genomic_DNA"/>
</dbReference>
<dbReference type="Proteomes" id="UP000190539">
    <property type="component" value="Unassembled WGS sequence"/>
</dbReference>
<comment type="caution">
    <text evidence="1">The sequence shown here is derived from an EMBL/GenBank/DDBJ whole genome shotgun (WGS) entry which is preliminary data.</text>
</comment>
<dbReference type="AlphaFoldDB" id="A0A1V4A9A5"/>